<organism evidence="1 2">
    <name type="scientific">Linum tenue</name>
    <dbReference type="NCBI Taxonomy" id="586396"/>
    <lineage>
        <taxon>Eukaryota</taxon>
        <taxon>Viridiplantae</taxon>
        <taxon>Streptophyta</taxon>
        <taxon>Embryophyta</taxon>
        <taxon>Tracheophyta</taxon>
        <taxon>Spermatophyta</taxon>
        <taxon>Magnoliopsida</taxon>
        <taxon>eudicotyledons</taxon>
        <taxon>Gunneridae</taxon>
        <taxon>Pentapetalae</taxon>
        <taxon>rosids</taxon>
        <taxon>fabids</taxon>
        <taxon>Malpighiales</taxon>
        <taxon>Linaceae</taxon>
        <taxon>Linum</taxon>
    </lineage>
</organism>
<dbReference type="Proteomes" id="UP001154282">
    <property type="component" value="Unassembled WGS sequence"/>
</dbReference>
<comment type="caution">
    <text evidence="1">The sequence shown here is derived from an EMBL/GenBank/DDBJ whole genome shotgun (WGS) entry which is preliminary data.</text>
</comment>
<keyword evidence="2" id="KW-1185">Reference proteome</keyword>
<reference evidence="1" key="1">
    <citation type="submission" date="2022-08" db="EMBL/GenBank/DDBJ databases">
        <authorList>
            <person name="Gutierrez-Valencia J."/>
        </authorList>
    </citation>
    <scope>NUCLEOTIDE SEQUENCE</scope>
</reference>
<proteinExistence type="predicted"/>
<gene>
    <name evidence="1" type="ORF">LITE_LOCUS17545</name>
</gene>
<accession>A0AAV0K8D4</accession>
<dbReference type="AlphaFoldDB" id="A0AAV0K8D4"/>
<protein>
    <submittedName>
        <fullName evidence="1">Uncharacterized protein</fullName>
    </submittedName>
</protein>
<sequence>MRTVITQYLQIPGALFTITPPSLSAFRHSFSSCEKLAREFDSLRVNGNGHAFGLPSEEMLSAGAMAVEC</sequence>
<evidence type="ECO:0000313" key="1">
    <source>
        <dbReference type="EMBL" id="CAI0418090.1"/>
    </source>
</evidence>
<evidence type="ECO:0000313" key="2">
    <source>
        <dbReference type="Proteomes" id="UP001154282"/>
    </source>
</evidence>
<name>A0AAV0K8D4_9ROSI</name>
<dbReference type="EMBL" id="CAMGYJ010000005">
    <property type="protein sequence ID" value="CAI0418090.1"/>
    <property type="molecule type" value="Genomic_DNA"/>
</dbReference>